<name>A0A8T7M551_9CHLR</name>
<evidence type="ECO:0000313" key="2">
    <source>
        <dbReference type="EMBL" id="NWJ47166.1"/>
    </source>
</evidence>
<protein>
    <recommendedName>
        <fullName evidence="1">Integrase catalytic domain-containing protein</fullName>
    </recommendedName>
</protein>
<organism evidence="2 3">
    <name type="scientific">Candidatus Chlorohelix allophototropha</name>
    <dbReference type="NCBI Taxonomy" id="3003348"/>
    <lineage>
        <taxon>Bacteria</taxon>
        <taxon>Bacillati</taxon>
        <taxon>Chloroflexota</taxon>
        <taxon>Chloroflexia</taxon>
        <taxon>Candidatus Chloroheliales</taxon>
        <taxon>Candidatus Chloroheliaceae</taxon>
        <taxon>Candidatus Chlorohelix</taxon>
    </lineage>
</organism>
<comment type="caution">
    <text evidence="2">The sequence shown here is derived from an EMBL/GenBank/DDBJ whole genome shotgun (WGS) entry which is preliminary data.</text>
</comment>
<evidence type="ECO:0000313" key="3">
    <source>
        <dbReference type="Proteomes" id="UP000521676"/>
    </source>
</evidence>
<sequence>MAEVNEVTKAFKEHYNWERPHQGLSCKNKPPRVAFPTLPALLTLPPLAPGGRQTPFCAQGAE</sequence>
<accession>A0A8T7M551</accession>
<dbReference type="InterPro" id="IPR001584">
    <property type="entry name" value="Integrase_cat-core"/>
</dbReference>
<proteinExistence type="predicted"/>
<dbReference type="Pfam" id="PF13683">
    <property type="entry name" value="rve_3"/>
    <property type="match status" value="1"/>
</dbReference>
<dbReference type="GO" id="GO:0015074">
    <property type="term" value="P:DNA integration"/>
    <property type="evidence" value="ECO:0007669"/>
    <property type="project" value="InterPro"/>
</dbReference>
<dbReference type="Proteomes" id="UP000521676">
    <property type="component" value="Unassembled WGS sequence"/>
</dbReference>
<dbReference type="AlphaFoldDB" id="A0A8T7M551"/>
<gene>
    <name evidence="2" type="ORF">HXX08_14995</name>
</gene>
<dbReference type="EMBL" id="JACATZ010000003">
    <property type="protein sequence ID" value="NWJ47166.1"/>
    <property type="molecule type" value="Genomic_DNA"/>
</dbReference>
<evidence type="ECO:0000259" key="1">
    <source>
        <dbReference type="Pfam" id="PF13683"/>
    </source>
</evidence>
<reference evidence="2 3" key="1">
    <citation type="submission" date="2020-06" db="EMBL/GenBank/DDBJ databases">
        <title>Anoxygenic phototrophic Chloroflexota member uses a Type I reaction center.</title>
        <authorList>
            <person name="Tsuji J.M."/>
            <person name="Shaw N.A."/>
            <person name="Nagashima S."/>
            <person name="Venkiteswaran J."/>
            <person name="Schiff S.L."/>
            <person name="Hanada S."/>
            <person name="Tank M."/>
            <person name="Neufeld J.D."/>
        </authorList>
    </citation>
    <scope>NUCLEOTIDE SEQUENCE [LARGE SCALE GENOMIC DNA]</scope>
    <source>
        <strain evidence="2">L227-S17</strain>
    </source>
</reference>
<feature type="domain" description="Integrase catalytic" evidence="1">
    <location>
        <begin position="2"/>
        <end position="25"/>
    </location>
</feature>